<feature type="region of interest" description="Disordered" evidence="8">
    <location>
        <begin position="2499"/>
        <end position="2529"/>
    </location>
</feature>
<feature type="region of interest" description="Disordered" evidence="8">
    <location>
        <begin position="2050"/>
        <end position="2130"/>
    </location>
</feature>
<feature type="region of interest" description="Disordered" evidence="8">
    <location>
        <begin position="2570"/>
        <end position="2595"/>
    </location>
</feature>
<evidence type="ECO:0000256" key="5">
    <source>
        <dbReference type="ARBA" id="ARBA00023136"/>
    </source>
</evidence>
<dbReference type="GO" id="GO:0000166">
    <property type="term" value="F:nucleotide binding"/>
    <property type="evidence" value="ECO:0007669"/>
    <property type="project" value="UniProtKB-KW"/>
</dbReference>
<dbReference type="InterPro" id="IPR001054">
    <property type="entry name" value="A/G_cyclase"/>
</dbReference>
<feature type="region of interest" description="Disordered" evidence="8">
    <location>
        <begin position="1241"/>
        <end position="1268"/>
    </location>
</feature>
<evidence type="ECO:0000313" key="10">
    <source>
        <dbReference type="EMBL" id="PNW87259.1"/>
    </source>
</evidence>
<feature type="region of interest" description="Disordered" evidence="8">
    <location>
        <begin position="745"/>
        <end position="775"/>
    </location>
</feature>
<evidence type="ECO:0000259" key="9">
    <source>
        <dbReference type="PROSITE" id="PS50125"/>
    </source>
</evidence>
<keyword evidence="5" id="KW-0472">Membrane</keyword>
<feature type="region of interest" description="Disordered" evidence="8">
    <location>
        <begin position="284"/>
        <end position="328"/>
    </location>
</feature>
<feature type="region of interest" description="Disordered" evidence="8">
    <location>
        <begin position="44"/>
        <end position="87"/>
    </location>
</feature>
<dbReference type="SMART" id="SM00044">
    <property type="entry name" value="CYCc"/>
    <property type="match status" value="1"/>
</dbReference>
<dbReference type="InterPro" id="IPR018297">
    <property type="entry name" value="A/G_cyclase_CS"/>
</dbReference>
<dbReference type="OrthoDB" id="550151at2759"/>
<dbReference type="FunFam" id="3.30.70.1230:FF:000030">
    <property type="entry name" value="Si:ch211-215j19.12"/>
    <property type="match status" value="1"/>
</dbReference>
<feature type="region of interest" description="Disordered" evidence="8">
    <location>
        <begin position="2614"/>
        <end position="2705"/>
    </location>
</feature>
<keyword evidence="11" id="KW-1185">Reference proteome</keyword>
<feature type="region of interest" description="Disordered" evidence="8">
    <location>
        <begin position="2386"/>
        <end position="2409"/>
    </location>
</feature>
<dbReference type="InParanoid" id="A0A2K3E397"/>
<proteinExistence type="inferred from homology"/>
<dbReference type="InterPro" id="IPR029787">
    <property type="entry name" value="Nucleotide_cyclase"/>
</dbReference>
<dbReference type="Gramene" id="PNW87259">
    <property type="protein sequence ID" value="PNW87259"/>
    <property type="gene ID" value="CHLRE_02g115450v5"/>
</dbReference>
<dbReference type="SUPFAM" id="SSF55073">
    <property type="entry name" value="Nucleotide cyclase"/>
    <property type="match status" value="1"/>
</dbReference>
<feature type="compositionally biased region" description="Polar residues" evidence="8">
    <location>
        <begin position="366"/>
        <end position="376"/>
    </location>
</feature>
<feature type="region of interest" description="Disordered" evidence="8">
    <location>
        <begin position="1"/>
        <end position="29"/>
    </location>
</feature>
<comment type="subcellular location">
    <subcellularLocation>
        <location evidence="1">Membrane</location>
    </subcellularLocation>
</comment>
<feature type="domain" description="Guanylate cyclase" evidence="9">
    <location>
        <begin position="2762"/>
        <end position="2903"/>
    </location>
</feature>
<evidence type="ECO:0000313" key="11">
    <source>
        <dbReference type="Proteomes" id="UP000006906"/>
    </source>
</evidence>
<dbReference type="Pfam" id="PF00211">
    <property type="entry name" value="Guanylate_cyc"/>
    <property type="match status" value="1"/>
</dbReference>
<feature type="compositionally biased region" description="Low complexity" evidence="8">
    <location>
        <begin position="2628"/>
        <end position="2650"/>
    </location>
</feature>
<feature type="compositionally biased region" description="Low complexity" evidence="8">
    <location>
        <begin position="2070"/>
        <end position="2090"/>
    </location>
</feature>
<evidence type="ECO:0000256" key="6">
    <source>
        <dbReference type="ARBA" id="ARBA00023239"/>
    </source>
</evidence>
<name>A0A2K3E397_CHLRE</name>
<feature type="compositionally biased region" description="Gly residues" evidence="8">
    <location>
        <begin position="2091"/>
        <end position="2100"/>
    </location>
</feature>
<evidence type="ECO:0000256" key="8">
    <source>
        <dbReference type="SAM" id="MobiDB-lite"/>
    </source>
</evidence>
<feature type="compositionally biased region" description="Low complexity" evidence="8">
    <location>
        <begin position="291"/>
        <end position="314"/>
    </location>
</feature>
<evidence type="ECO:0000256" key="2">
    <source>
        <dbReference type="ARBA" id="ARBA00022692"/>
    </source>
</evidence>
<dbReference type="GO" id="GO:0004383">
    <property type="term" value="F:guanylate cyclase activity"/>
    <property type="evidence" value="ECO:0000318"/>
    <property type="project" value="GO_Central"/>
</dbReference>
<dbReference type="CDD" id="cd07302">
    <property type="entry name" value="CHD"/>
    <property type="match status" value="1"/>
</dbReference>
<dbReference type="Proteomes" id="UP000006906">
    <property type="component" value="Chromosome 2"/>
</dbReference>
<dbReference type="PROSITE" id="PS00452">
    <property type="entry name" value="GUANYLATE_CYCLASE_1"/>
    <property type="match status" value="1"/>
</dbReference>
<dbReference type="PaxDb" id="3055-EDP07347"/>
<dbReference type="PANTHER" id="PTHR11920">
    <property type="entry name" value="GUANYLYL CYCLASE"/>
    <property type="match status" value="1"/>
</dbReference>
<dbReference type="GO" id="GO:0005886">
    <property type="term" value="C:plasma membrane"/>
    <property type="evidence" value="ECO:0000318"/>
    <property type="project" value="GO_Central"/>
</dbReference>
<dbReference type="RefSeq" id="XP_001699651.2">
    <property type="nucleotide sequence ID" value="XM_001699599.2"/>
</dbReference>
<evidence type="ECO:0000256" key="1">
    <source>
        <dbReference type="ARBA" id="ARBA00004370"/>
    </source>
</evidence>
<dbReference type="GeneID" id="5725203"/>
<feature type="compositionally biased region" description="Pro residues" evidence="8">
    <location>
        <begin position="2651"/>
        <end position="2663"/>
    </location>
</feature>
<dbReference type="EMBL" id="CM008963">
    <property type="protein sequence ID" value="PNW87259.1"/>
    <property type="molecule type" value="Genomic_DNA"/>
</dbReference>
<keyword evidence="6 7" id="KW-0456">Lyase</keyword>
<dbReference type="Gene3D" id="3.30.70.1230">
    <property type="entry name" value="Nucleotide cyclase"/>
    <property type="match status" value="1"/>
</dbReference>
<feature type="region of interest" description="Disordered" evidence="8">
    <location>
        <begin position="352"/>
        <end position="376"/>
    </location>
</feature>
<dbReference type="KEGG" id="cre:CHLRE_02g115450v5"/>
<evidence type="ECO:0000256" key="7">
    <source>
        <dbReference type="RuleBase" id="RU000405"/>
    </source>
</evidence>
<dbReference type="GO" id="GO:0007168">
    <property type="term" value="P:receptor guanylyl cyclase signaling pathway"/>
    <property type="evidence" value="ECO:0000318"/>
    <property type="project" value="GO_Central"/>
</dbReference>
<sequence length="3011" mass="290542">MSDMRKSGALDFPATAPGAAPKGDAARSLSSSFKTKFLSGLRQLRSLKTGGGSKSKRTSTSRQLADLDEDRETTAWTPRADVPLPPPQGSVAAGFTSGVAAAPMGVTSGGAPGGVRPAGAAAWAGTEELGVSDLLRACQLHSVTAAGSRFVGAVPVLTLEGLQNGLLASPQCAVVVLQVGEDPHPPPATVKHCSTELPTAVQMRIASHSSSSQGPRVIQRGPAGGVAGVSPAASSAAAAVAAAAVGITGRQPSFTRALCKARRKSAEGPGLTLSARVSMRDASAMANTSIPSAAGSGPSAGVPNPSISPLSSSSAHHQPAGLTPAKPAANGAVAPTAADLVPWTQAAASAMPCRLAGPTGPPTAADTASASVPTNTHSHGATIAAGGVESPPTRVLSRGLTASGNGKPWMLGPVGSDGTATDGGSAADSFAVGGCSGPSRLAAVTAAAMTVPCTAASSRLAAAAAPMEAASEGTAAVPSSSSFMSQQQHLVESAPTATAAATPVGSALARLTVQSVIAAAAAGTGGATPMHSNSPRCAVDAGSVGGSQQAYIVPGAGSARAWLTGVGAGGATGSSGGRRHPWQMVEAALAQSSGNVADTGDDALNLDMDEEEEAAACGSCGLANQRAVVGSRAATPAVAASANSPESTTAFSARRGCNPQTLAPAAVTAIGSAPRHLSIAAAAGVGSVVATSAAAAGDRSRNGSGTGFIATAAITASSSVGSAAPPSFMLPPFLATMPPIGSIAEAARGSNPAHDNPSLAAAPSHAGRVSLPPQLQPLPVPCNGNVNLPGLGSSAGVGVTAAAAAAVAAAAAFGSVEGQWAHAVTPDAVDHTKAAAAQHGIIASATTNATVTTTADVFSTGVITAAGATSTAPVGPTTGAAAPVVSGAATSVAASVGDEGAWRALDHEDDDSGLEPMFVSPAVSDVLGSGDPDAARMALYTLLSNNPSLQLTLEDIIRCALVGKAVVHETLLACPRVSSGAAGTGAGGGGGGGGYSASHASMSVGPASLSHGAGGVGGGGGWAGSPYGSSGKAAAALLSSHSTTASGIQRNMAAASAAAAGGPHNPLDDFLVLRVAACYLHPAASANGSGDPYGRVLGQAAAPAPPLHHLPSLFISFSRPYSSAAAGAAGTVAASAAALAASAALTAAVAAADASAAVAAAAGGGASGSLAQLSFVPAGTPVTGPLSTASLTDAASAASPPTPVRAMAVKNKAAVAGAPSSGSGKMAKSPSLGSLFGSLSKPSWMKGMRPSNSGNRDSARSPPRSASAATAAAAMAAAVSGTSACGGMPVGSSPHGASGGSGGRAGMSLTAHANRANSGHDPSRRGTGAGFAAISHSGFDAAASLPARPYSINPYVSPSVASAAGDSPATDASGLAMHVASATAAAAAAAVATTSSPSVDTNSNSSLAKAMAAASAAAATASAAAASAAAAAATAAVAADAPSAATAAALEAMCSRVRLEQMLLAHVPVAVMVLGLDGRVVYQNGRSVSYMGNAVGAAVCAGLDVGDPEHTLQRLFVYDSPALESMWAAVHSGQTWSGLVCMPPHIDLTQPYDATACPGAGMVGADYGSAAMVGAAGGMTQVLEHQWSGVPSSLGPGAGLLLGSGGSLNYSGTLAAAAAAAGGLDTDVVGTLLQQLKRTGSNNGGQRGGVSPSAAAQAALAAAAAAATAAGQLPHTGGVAGSRALTNRSTTTSAAGTAAAGTAAAAAVPAPAPGFGWASSLPINLASPCGAGPGAAGSPRRDGSGHGRIALAVGSGPAAHESLAAASPVVAPLAWAGGGAGGNGAGGARLPRNTSAPSFRSAMPHPPSLPSVLEAEACGADAVARGRDASHADTNADAPATMGRSGYLAATSPGIACGRRTSWNAHQTFSGTPVASVYGSSPHGGHWMAAAAGSAGAAGGNSSLSSHLQLPGTYGNYVQQPHILPGANRRTQIHRSNSLAQTEHTLGGSYRAMRIAASAASQGLLGPVVSAGGTSAGAAGGMLAVATAAAAATSSGGLPLAQAGHGGGSGSLCSGDLPCSPRISGAVPTVMGHGALGGYSSASPGSYNLGGGGGSLAREASAPPEPGPLPLQQALTAARLALASPGSSHRSGGGAGGGGSVMAVPPSPSASRYPLMQSPMSRPPHQTPGEPGLMGRGGSAFSAGQANGPPVFDTAAANIATATAAAMRGSATGLPYFGVCAWHEIQASLVQDPVTAEWQLVLINHDVTQYVSAELEVRQVLDAEHRILEECFPRHVLEVMTSDKRRASVVGLPPAGSALGASESATPLGLGLGGGYGSAFGGSVLMRTSSVASSSFMPPSMAAATTAMAGASGHAGVTTAGGAGAGGGGGGSGGISTPDWGLDSGARGNGDIAVLATAASRLAPPPPLMPAAGAACGSFQRSSAPLPPLAAAGSASPRVGGNSGGATGTTRGAAVAAMRAAVAAAASNASAASAGSGAAGVHGIRDDAFMASQSTAGGSAALRRAAAYGASGSGGSGALPSALSPAAAGAVDGRAGYSIAGGTDDDGRTSATLSTDRRSPHSTHLGASGSLASFHHSSISNSIAAVGVFGDSFSHAGGAVPPAGCYDRSSYGAASHTTGSSSLQHLPPVRQNSSAAVAAGAASSYGGMHCTSTAPAAGDGQAPTHDQPSVAVSSADAEAVAAAAAHAATLPQPPLPPPPPPLQMPLQRQVSSNASTAQHALYDGSPLPRQLTADGGGGGGTSSAAANITTTFTTTMPNTPTFSSLLTTGPMPAAAGLGTMGTHTIMLSEVQQYMARAHEEVTVLFADIASFTTMCGQVPPNQVMAFLNDLFLVFDQLVERHHVYKVETIGDCYMVCGGLVEEDAEGFRSVTEAVDPLHAHKVFAFAVDMLAAARSICMPGSGGEPVALRVGIHSGPCMSGIVGRKMPRFCLFGDTVNTASRMESTGSPGAIHVSGSTRLLLGDAVQGFVPTGGLSVKGKGFMYTFLYDPSGQAALQYQQQRQHQQQQQQQHHEEAQQLQQLQHHDDAAAGGAATAAAVPAGTNDVAGMPAA</sequence>
<accession>A0A2K3E397</accession>
<keyword evidence="3" id="KW-0547">Nucleotide-binding</keyword>
<feature type="compositionally biased region" description="Polar residues" evidence="8">
    <location>
        <begin position="2575"/>
        <end position="2584"/>
    </location>
</feature>
<evidence type="ECO:0000256" key="4">
    <source>
        <dbReference type="ARBA" id="ARBA00022989"/>
    </source>
</evidence>
<dbReference type="PANTHER" id="PTHR11920:SF335">
    <property type="entry name" value="GUANYLATE CYCLASE"/>
    <property type="match status" value="1"/>
</dbReference>
<dbReference type="PROSITE" id="PS50125">
    <property type="entry name" value="GUANYLATE_CYCLASE_2"/>
    <property type="match status" value="1"/>
</dbReference>
<dbReference type="GO" id="GO:0035556">
    <property type="term" value="P:intracellular signal transduction"/>
    <property type="evidence" value="ECO:0007669"/>
    <property type="project" value="InterPro"/>
</dbReference>
<comment type="similarity">
    <text evidence="7">Belongs to the adenylyl cyclase class-4/guanylyl cyclase family.</text>
</comment>
<organism evidence="10 11">
    <name type="scientific">Chlamydomonas reinhardtii</name>
    <name type="common">Chlamydomonas smithii</name>
    <dbReference type="NCBI Taxonomy" id="3055"/>
    <lineage>
        <taxon>Eukaryota</taxon>
        <taxon>Viridiplantae</taxon>
        <taxon>Chlorophyta</taxon>
        <taxon>core chlorophytes</taxon>
        <taxon>Chlorophyceae</taxon>
        <taxon>CS clade</taxon>
        <taxon>Chlamydomonadales</taxon>
        <taxon>Chlamydomonadaceae</taxon>
        <taxon>Chlamydomonas</taxon>
    </lineage>
</organism>
<dbReference type="GO" id="GO:0006182">
    <property type="term" value="P:cGMP biosynthetic process"/>
    <property type="evidence" value="ECO:0000318"/>
    <property type="project" value="GO_Central"/>
</dbReference>
<gene>
    <name evidence="10" type="ORF">CHLRE_02g115450v5</name>
</gene>
<dbReference type="GO" id="GO:0001653">
    <property type="term" value="F:peptide receptor activity"/>
    <property type="evidence" value="ECO:0000318"/>
    <property type="project" value="GO_Central"/>
</dbReference>
<keyword evidence="4" id="KW-1133">Transmembrane helix</keyword>
<evidence type="ECO:0000256" key="3">
    <source>
        <dbReference type="ARBA" id="ARBA00022741"/>
    </source>
</evidence>
<keyword evidence="2" id="KW-0812">Transmembrane</keyword>
<dbReference type="InterPro" id="IPR050401">
    <property type="entry name" value="Cyclic_nucleotide_synthase"/>
</dbReference>
<protein>
    <recommendedName>
        <fullName evidence="9">Guanylate cyclase domain-containing protein</fullName>
    </recommendedName>
</protein>
<feature type="compositionally biased region" description="Low complexity" evidence="8">
    <location>
        <begin position="2389"/>
        <end position="2400"/>
    </location>
</feature>
<reference evidence="10 11" key="1">
    <citation type="journal article" date="2007" name="Science">
        <title>The Chlamydomonas genome reveals the evolution of key animal and plant functions.</title>
        <authorList>
            <person name="Merchant S.S."/>
            <person name="Prochnik S.E."/>
            <person name="Vallon O."/>
            <person name="Harris E.H."/>
            <person name="Karpowicz S.J."/>
            <person name="Witman G.B."/>
            <person name="Terry A."/>
            <person name="Salamov A."/>
            <person name="Fritz-Laylin L.K."/>
            <person name="Marechal-Drouard L."/>
            <person name="Marshall W.F."/>
            <person name="Qu L.H."/>
            <person name="Nelson D.R."/>
            <person name="Sanderfoot A.A."/>
            <person name="Spalding M.H."/>
            <person name="Kapitonov V.V."/>
            <person name="Ren Q."/>
            <person name="Ferris P."/>
            <person name="Lindquist E."/>
            <person name="Shapiro H."/>
            <person name="Lucas S.M."/>
            <person name="Grimwood J."/>
            <person name="Schmutz J."/>
            <person name="Cardol P."/>
            <person name="Cerutti H."/>
            <person name="Chanfreau G."/>
            <person name="Chen C.L."/>
            <person name="Cognat V."/>
            <person name="Croft M.T."/>
            <person name="Dent R."/>
            <person name="Dutcher S."/>
            <person name="Fernandez E."/>
            <person name="Fukuzawa H."/>
            <person name="Gonzalez-Ballester D."/>
            <person name="Gonzalez-Halphen D."/>
            <person name="Hallmann A."/>
            <person name="Hanikenne M."/>
            <person name="Hippler M."/>
            <person name="Inwood W."/>
            <person name="Jabbari K."/>
            <person name="Kalanon M."/>
            <person name="Kuras R."/>
            <person name="Lefebvre P.A."/>
            <person name="Lemaire S.D."/>
            <person name="Lobanov A.V."/>
            <person name="Lohr M."/>
            <person name="Manuell A."/>
            <person name="Meier I."/>
            <person name="Mets L."/>
            <person name="Mittag M."/>
            <person name="Mittelmeier T."/>
            <person name="Moroney J.V."/>
            <person name="Moseley J."/>
            <person name="Napoli C."/>
            <person name="Nedelcu A.M."/>
            <person name="Niyogi K."/>
            <person name="Novoselov S.V."/>
            <person name="Paulsen I.T."/>
            <person name="Pazour G."/>
            <person name="Purton S."/>
            <person name="Ral J.P."/>
            <person name="Riano-Pachon D.M."/>
            <person name="Riekhof W."/>
            <person name="Rymarquis L."/>
            <person name="Schroda M."/>
            <person name="Stern D."/>
            <person name="Umen J."/>
            <person name="Willows R."/>
            <person name="Wilson N."/>
            <person name="Zimmer S.L."/>
            <person name="Allmer J."/>
            <person name="Balk J."/>
            <person name="Bisova K."/>
            <person name="Chen C.J."/>
            <person name="Elias M."/>
            <person name="Gendler K."/>
            <person name="Hauser C."/>
            <person name="Lamb M.R."/>
            <person name="Ledford H."/>
            <person name="Long J.C."/>
            <person name="Minagawa J."/>
            <person name="Page M.D."/>
            <person name="Pan J."/>
            <person name="Pootakham W."/>
            <person name="Roje S."/>
            <person name="Rose A."/>
            <person name="Stahlberg E."/>
            <person name="Terauchi A.M."/>
            <person name="Yang P."/>
            <person name="Ball S."/>
            <person name="Bowler C."/>
            <person name="Dieckmann C.L."/>
            <person name="Gladyshev V.N."/>
            <person name="Green P."/>
            <person name="Jorgensen R."/>
            <person name="Mayfield S."/>
            <person name="Mueller-Roeber B."/>
            <person name="Rajamani S."/>
            <person name="Sayre R.T."/>
            <person name="Brokstein P."/>
            <person name="Dubchak I."/>
            <person name="Goodstein D."/>
            <person name="Hornick L."/>
            <person name="Huang Y.W."/>
            <person name="Jhaveri J."/>
            <person name="Luo Y."/>
            <person name="Martinez D."/>
            <person name="Ngau W.C."/>
            <person name="Otillar B."/>
            <person name="Poliakov A."/>
            <person name="Porter A."/>
            <person name="Szajkowski L."/>
            <person name="Werner G."/>
            <person name="Zhou K."/>
            <person name="Grigoriev I.V."/>
            <person name="Rokhsar D.S."/>
            <person name="Grossman A.R."/>
        </authorList>
    </citation>
    <scope>NUCLEOTIDE SEQUENCE [LARGE SCALE GENOMIC DNA]</scope>
    <source>
        <strain evidence="11">CC-503</strain>
    </source>
</reference>
<dbReference type="ExpressionAtlas" id="A0A2K3E397">
    <property type="expression patterns" value="baseline"/>
</dbReference>